<dbReference type="EnsemblMetazoa" id="XM_022794569">
    <property type="protein sequence ID" value="XP_022650304"/>
    <property type="gene ID" value="LOC111245789"/>
</dbReference>
<sequence>MPSNRDRVRPQTPEIRKVLQELPQRPGEPYVSTYSPLLLFCIDDIDVSELRRYLERYRADYNRPSWPSDLLDQLYGKCSESFDQIEKACESLDRLCSIARFLFSKFAFRKRAFGATGIIKLSYPTRLRSQLDDSVLMVTVVERLTTELQRWREGDDDRVYKANVLYTRRPGLAVFSIDRYDAANTSSLPETCLIYIVDDIPSMFIVPYRTPIKVILSSLQVVLGRRILPQYAEKKLPLCQVITNEAAKLGLRRDNFPDYLKDLLHFQPNTLRRLVREPTLTKYPAEHSCPYKEAHFEITEGLELTVKAKQGANLLEVLYEMEKTNEISLPEKVIHELANGAKNVFKPFELL</sequence>
<dbReference type="KEGG" id="vde:111245789"/>
<name>A0A7M7JHC7_VARDE</name>
<reference evidence="1" key="1">
    <citation type="submission" date="2021-01" db="UniProtKB">
        <authorList>
            <consortium name="EnsemblMetazoa"/>
        </authorList>
    </citation>
    <scope>IDENTIFICATION</scope>
</reference>
<protein>
    <submittedName>
        <fullName evidence="1">Uncharacterized protein</fullName>
    </submittedName>
</protein>
<dbReference type="Proteomes" id="UP000594260">
    <property type="component" value="Unplaced"/>
</dbReference>
<dbReference type="RefSeq" id="XP_022650303.1">
    <property type="nucleotide sequence ID" value="XM_022794568.1"/>
</dbReference>
<dbReference type="RefSeq" id="XP_022650305.1">
    <property type="nucleotide sequence ID" value="XM_022794570.1"/>
</dbReference>
<dbReference type="EnsemblMetazoa" id="XM_022794568">
    <property type="protein sequence ID" value="XP_022650303"/>
    <property type="gene ID" value="LOC111245789"/>
</dbReference>
<dbReference type="EnsemblMetazoa" id="XM_022794567">
    <property type="protein sequence ID" value="XP_022650302"/>
    <property type="gene ID" value="LOC111245789"/>
</dbReference>
<evidence type="ECO:0000313" key="1">
    <source>
        <dbReference type="EnsemblMetazoa" id="XP_022650305"/>
    </source>
</evidence>
<proteinExistence type="predicted"/>
<dbReference type="RefSeq" id="XP_022650302.1">
    <property type="nucleotide sequence ID" value="XM_022794567.1"/>
</dbReference>
<dbReference type="AlphaFoldDB" id="A0A7M7JHC7"/>
<keyword evidence="2" id="KW-1185">Reference proteome</keyword>
<dbReference type="EnsemblMetazoa" id="XM_022794570">
    <property type="protein sequence ID" value="XP_022650305"/>
    <property type="gene ID" value="LOC111245789"/>
</dbReference>
<dbReference type="RefSeq" id="XP_022650304.1">
    <property type="nucleotide sequence ID" value="XM_022794569.1"/>
</dbReference>
<evidence type="ECO:0000313" key="2">
    <source>
        <dbReference type="Proteomes" id="UP000594260"/>
    </source>
</evidence>
<dbReference type="InParanoid" id="A0A7M7JHC7"/>
<dbReference type="OrthoDB" id="6501011at2759"/>
<organism evidence="1 2">
    <name type="scientific">Varroa destructor</name>
    <name type="common">Honeybee mite</name>
    <dbReference type="NCBI Taxonomy" id="109461"/>
    <lineage>
        <taxon>Eukaryota</taxon>
        <taxon>Metazoa</taxon>
        <taxon>Ecdysozoa</taxon>
        <taxon>Arthropoda</taxon>
        <taxon>Chelicerata</taxon>
        <taxon>Arachnida</taxon>
        <taxon>Acari</taxon>
        <taxon>Parasitiformes</taxon>
        <taxon>Mesostigmata</taxon>
        <taxon>Gamasina</taxon>
        <taxon>Dermanyssoidea</taxon>
        <taxon>Varroidae</taxon>
        <taxon>Varroa</taxon>
    </lineage>
</organism>
<accession>A0A7M7JHC7</accession>
<dbReference type="GeneID" id="111245789"/>